<name>A0A158QVF4_MESCO</name>
<dbReference type="PROSITE" id="PS50014">
    <property type="entry name" value="BROMODOMAIN_2"/>
    <property type="match status" value="1"/>
</dbReference>
<dbReference type="AlphaFoldDB" id="A0A158QVF4"/>
<dbReference type="InterPro" id="IPR036427">
    <property type="entry name" value="Bromodomain-like_sf"/>
</dbReference>
<evidence type="ECO:0000256" key="2">
    <source>
        <dbReference type="PROSITE-ProRule" id="PRU00035"/>
    </source>
</evidence>
<feature type="compositionally biased region" description="Polar residues" evidence="3">
    <location>
        <begin position="823"/>
        <end position="833"/>
    </location>
</feature>
<dbReference type="InterPro" id="IPR001487">
    <property type="entry name" value="Bromodomain"/>
</dbReference>
<feature type="compositionally biased region" description="Pro residues" evidence="3">
    <location>
        <begin position="1121"/>
        <end position="1144"/>
    </location>
</feature>
<evidence type="ECO:0000313" key="5">
    <source>
        <dbReference type="EMBL" id="VDD81823.1"/>
    </source>
</evidence>
<feature type="region of interest" description="Disordered" evidence="3">
    <location>
        <begin position="1079"/>
        <end position="1148"/>
    </location>
</feature>
<evidence type="ECO:0000256" key="1">
    <source>
        <dbReference type="ARBA" id="ARBA00023117"/>
    </source>
</evidence>
<dbReference type="PANTHER" id="PTHR31095">
    <property type="entry name" value="RIKEN CDNA 9930021J03 GENE"/>
    <property type="match status" value="1"/>
</dbReference>
<reference evidence="5 6" key="1">
    <citation type="submission" date="2018-10" db="EMBL/GenBank/DDBJ databases">
        <authorList>
            <consortium name="Pathogen Informatics"/>
        </authorList>
    </citation>
    <scope>NUCLEOTIDE SEQUENCE [LARGE SCALE GENOMIC DNA]</scope>
</reference>
<feature type="region of interest" description="Disordered" evidence="3">
    <location>
        <begin position="795"/>
        <end position="837"/>
    </location>
</feature>
<feature type="compositionally biased region" description="Basic and acidic residues" evidence="3">
    <location>
        <begin position="767"/>
        <end position="780"/>
    </location>
</feature>
<keyword evidence="6" id="KW-1185">Reference proteome</keyword>
<dbReference type="InterPro" id="IPR056522">
    <property type="entry name" value="KIAA2026_hel"/>
</dbReference>
<dbReference type="PANTHER" id="PTHR31095:SF3">
    <property type="entry name" value="RIKEN CDNA 9930021J03 GENE"/>
    <property type="match status" value="1"/>
</dbReference>
<sequence>MTDIVMDGLPPDGAEELSAARQILNYIMAPNNANIAFPFMDRIDGQALGLYKYNEIVRFPMWLRKISEKLDQKKYPGIKEFVCDFRLILVNCFRYNGVVSRMGRIAEKLELLFEQKLQLLSPDIRAKTTLQASLGCGNTQQEMSNSGLIRRRSSTRLFGSSTESQTSHPIRALMEELEHTTQQDAITPASFLYEGLPPGSPSIPITNENSHALLVARLTHWQRKQHEEELIAGWNDWWTSCTRGRALQAELRKSPEFLEAYQLLWLVDPFLGLSDALGVATSLYHDGAFGDASTDALPHAFVLPLSTSSSSSRQLSLTELELGLSVAPQASLTLATCVSGLLNTAKEREAVAAAVAALSEQQPQQQQQHQTVEELGLQNGGEDSGETTRLASRRLQSSHVTTVKNFSTPPYDVWERRLAARLAQWYEEMPLEKRLEEPFRLERRSGISQSFFNVCGNYRSPLEKQRFHELSVCQQVHILRALVSTVLLSNGYFGFSENLRYSLDKSGDWSVTRPTEVGTDPFRGLTYFYFPEMLRGEMPRIMQYRYPPHPDASYSSPPVVRESQATSRVRVINLPGPTVRLPHWVDSKTSQSIQAHLVSLIEREVGDLSARAGDREDSKLAKRYLSKAQNLASILESFLSASQAPSKSKSKKRKSQTAGSTDALAFSDDIKVADFAFINKISCGPVPLSVTYARQAGNNSRSSLRPTDSCTSLAESVRTNDLETGETNSGSETPNHAKFYQDESNTSPPIRPIESEAYDCLPQSEDENSRAEKADSDKLGVDGFGQGVDEWQADAPRDTNAASSGCTTPCRNSDVEDEREAATKNTEAVVTSSDDVRKEAEDEFPKCNGFATCEASPKAEAKEEEEGEGDNVDVSRGEQPVKKTDDVAEFIPDASCAFDTVVFDLESFCALLSDTSSRVDKGRRLLQDLVSASQEEDSCLSMRPVVERIAQELGDGVVERIKADPSLADALEDRVEAKPEEPAATAVPIRPTKKRRRAPLMCPRSKKSKKSCAQQEAKTEPEDSTPMRILRLHEDAVETLERLADGLRDLEAVARAAEPERVAAHRLAGLRLRKDIEAWEEAKKPKPKPTPTRKIKAPSSPPPPPPPEPSAVEAPAAVEGSPPPPKLPLPPYQPRTSPPPPRPPVFIRHPHAAVVPRPLAPPHPASPANPSPRRIFRFYDTLFTEDARPVRLEANGAVVFIPPETIPLGHRQMAKQMIERFCATVASSAVRPTPP</sequence>
<feature type="domain" description="Bromo" evidence="4">
    <location>
        <begin position="31"/>
        <end position="103"/>
    </location>
</feature>
<feature type="compositionally biased region" description="Low complexity" evidence="3">
    <location>
        <begin position="1110"/>
        <end position="1120"/>
    </location>
</feature>
<gene>
    <name evidence="5" type="ORF">MCOS_LOCUS7826</name>
</gene>
<evidence type="ECO:0000256" key="3">
    <source>
        <dbReference type="SAM" id="MobiDB-lite"/>
    </source>
</evidence>
<proteinExistence type="predicted"/>
<feature type="compositionally biased region" description="Basic residues" evidence="3">
    <location>
        <begin position="991"/>
        <end position="1010"/>
    </location>
</feature>
<feature type="region of interest" description="Disordered" evidence="3">
    <location>
        <begin position="976"/>
        <end position="1028"/>
    </location>
</feature>
<feature type="region of interest" description="Disordered" evidence="3">
    <location>
        <begin position="857"/>
        <end position="878"/>
    </location>
</feature>
<dbReference type="Gene3D" id="1.20.920.10">
    <property type="entry name" value="Bromodomain-like"/>
    <property type="match status" value="1"/>
</dbReference>
<dbReference type="InterPro" id="IPR040214">
    <property type="entry name" value="BRD10"/>
</dbReference>
<dbReference type="Pfam" id="PF23450">
    <property type="entry name" value="KIAA2026_hel"/>
    <property type="match status" value="1"/>
</dbReference>
<feature type="compositionally biased region" description="Polar residues" evidence="3">
    <location>
        <begin position="725"/>
        <end position="734"/>
    </location>
</feature>
<protein>
    <recommendedName>
        <fullName evidence="4">Bromo domain-containing protein</fullName>
    </recommendedName>
</protein>
<dbReference type="SUPFAM" id="SSF47370">
    <property type="entry name" value="Bromodomain"/>
    <property type="match status" value="1"/>
</dbReference>
<organism evidence="5 6">
    <name type="scientific">Mesocestoides corti</name>
    <name type="common">Flatworm</name>
    <dbReference type="NCBI Taxonomy" id="53468"/>
    <lineage>
        <taxon>Eukaryota</taxon>
        <taxon>Metazoa</taxon>
        <taxon>Spiralia</taxon>
        <taxon>Lophotrochozoa</taxon>
        <taxon>Platyhelminthes</taxon>
        <taxon>Cestoda</taxon>
        <taxon>Eucestoda</taxon>
        <taxon>Cyclophyllidea</taxon>
        <taxon>Mesocestoididae</taxon>
        <taxon>Mesocestoides</taxon>
    </lineage>
</organism>
<feature type="compositionally biased region" description="Pro residues" evidence="3">
    <location>
        <begin position="1099"/>
        <end position="1109"/>
    </location>
</feature>
<dbReference type="Proteomes" id="UP000267029">
    <property type="component" value="Unassembled WGS sequence"/>
</dbReference>
<dbReference type="PRINTS" id="PR00503">
    <property type="entry name" value="BROMODOMAIN"/>
</dbReference>
<feature type="compositionally biased region" description="Basic residues" evidence="3">
    <location>
        <begin position="1085"/>
        <end position="1096"/>
    </location>
</feature>
<feature type="compositionally biased region" description="Polar residues" evidence="3">
    <location>
        <begin position="800"/>
        <end position="811"/>
    </location>
</feature>
<feature type="compositionally biased region" description="Polar residues" evidence="3">
    <location>
        <begin position="697"/>
        <end position="719"/>
    </location>
</feature>
<evidence type="ECO:0000259" key="4">
    <source>
        <dbReference type="PROSITE" id="PS50014"/>
    </source>
</evidence>
<dbReference type="SMART" id="SM00297">
    <property type="entry name" value="BROMO"/>
    <property type="match status" value="1"/>
</dbReference>
<feature type="region of interest" description="Disordered" evidence="3">
    <location>
        <begin position="697"/>
        <end position="753"/>
    </location>
</feature>
<evidence type="ECO:0000313" key="6">
    <source>
        <dbReference type="Proteomes" id="UP000267029"/>
    </source>
</evidence>
<dbReference type="STRING" id="53468.A0A158QVF4"/>
<dbReference type="EMBL" id="UXSR01005414">
    <property type="protein sequence ID" value="VDD81823.1"/>
    <property type="molecule type" value="Genomic_DNA"/>
</dbReference>
<accession>A0A158QVF4</accession>
<feature type="compositionally biased region" description="Acidic residues" evidence="3">
    <location>
        <begin position="862"/>
        <end position="871"/>
    </location>
</feature>
<dbReference type="OrthoDB" id="1870062at2759"/>
<keyword evidence="1 2" id="KW-0103">Bromodomain</keyword>
<feature type="region of interest" description="Disordered" evidence="3">
    <location>
        <begin position="762"/>
        <end position="781"/>
    </location>
</feature>
<dbReference type="Pfam" id="PF00439">
    <property type="entry name" value="Bromodomain"/>
    <property type="match status" value="1"/>
</dbReference>